<name>A0A9W8GGF8_9FUNG</name>
<accession>A0A9W8GGF8</accession>
<evidence type="ECO:0000313" key="2">
    <source>
        <dbReference type="Proteomes" id="UP001151516"/>
    </source>
</evidence>
<proteinExistence type="predicted"/>
<organism evidence="1 2">
    <name type="scientific">Coemansia spiralis</name>
    <dbReference type="NCBI Taxonomy" id="417178"/>
    <lineage>
        <taxon>Eukaryota</taxon>
        <taxon>Fungi</taxon>
        <taxon>Fungi incertae sedis</taxon>
        <taxon>Zoopagomycota</taxon>
        <taxon>Kickxellomycotina</taxon>
        <taxon>Kickxellomycetes</taxon>
        <taxon>Kickxellales</taxon>
        <taxon>Kickxellaceae</taxon>
        <taxon>Coemansia</taxon>
    </lineage>
</organism>
<reference evidence="1" key="1">
    <citation type="submission" date="2022-07" db="EMBL/GenBank/DDBJ databases">
        <title>Phylogenomic reconstructions and comparative analyses of Kickxellomycotina fungi.</title>
        <authorList>
            <person name="Reynolds N.K."/>
            <person name="Stajich J.E."/>
            <person name="Barry K."/>
            <person name="Grigoriev I.V."/>
            <person name="Crous P."/>
            <person name="Smith M.E."/>
        </authorList>
    </citation>
    <scope>NUCLEOTIDE SEQUENCE</scope>
    <source>
        <strain evidence="1">CBS 109367</strain>
    </source>
</reference>
<protein>
    <submittedName>
        <fullName evidence="1">Uncharacterized protein</fullName>
    </submittedName>
</protein>
<dbReference type="Proteomes" id="UP001151516">
    <property type="component" value="Unassembled WGS sequence"/>
</dbReference>
<sequence length="173" mass="19281">MPVTFTLFNKGAFSQGALVFDRDYKDRPEALANGEPLYRVYTKWRTVELLEDTAVGPKALLSGKYEGLMKRSVSLNGFGSNTLAKRTAILRSGWSFVDFMSNEFTWRVSGWSTSWTLSDVNGAVVAKLTRATLHRNKLGTLEIMEDVSESLQALIIVTCKLVHQTVQDGEHSS</sequence>
<dbReference type="EMBL" id="JANBTX010000210">
    <property type="protein sequence ID" value="KAJ2684442.1"/>
    <property type="molecule type" value="Genomic_DNA"/>
</dbReference>
<dbReference type="OrthoDB" id="5573441at2759"/>
<dbReference type="AlphaFoldDB" id="A0A9W8GGF8"/>
<keyword evidence="2" id="KW-1185">Reference proteome</keyword>
<evidence type="ECO:0000313" key="1">
    <source>
        <dbReference type="EMBL" id="KAJ2684442.1"/>
    </source>
</evidence>
<gene>
    <name evidence="1" type="ORF">IWW39_004904</name>
</gene>
<comment type="caution">
    <text evidence="1">The sequence shown here is derived from an EMBL/GenBank/DDBJ whole genome shotgun (WGS) entry which is preliminary data.</text>
</comment>